<evidence type="ECO:0000313" key="2">
    <source>
        <dbReference type="Proteomes" id="UP001595812"/>
    </source>
</evidence>
<dbReference type="Pfam" id="PF14281">
    <property type="entry name" value="PDDEXK_4"/>
    <property type="match status" value="1"/>
</dbReference>
<protein>
    <submittedName>
        <fullName evidence="1">PD-(D/E)XK nuclease family protein</fullName>
    </submittedName>
</protein>
<evidence type="ECO:0000313" key="1">
    <source>
        <dbReference type="EMBL" id="MFC3877750.1"/>
    </source>
</evidence>
<gene>
    <name evidence="1" type="ORF">ACFOSX_10980</name>
</gene>
<name>A0ABV8AJC3_9FLAO</name>
<dbReference type="InterPro" id="IPR029470">
    <property type="entry name" value="PDDEXK_4"/>
</dbReference>
<dbReference type="RefSeq" id="WP_386100760.1">
    <property type="nucleotide sequence ID" value="NZ_JBHSAT010000018.1"/>
</dbReference>
<organism evidence="1 2">
    <name type="scientific">Winogradskyella maritima</name>
    <dbReference type="NCBI Taxonomy" id="1517766"/>
    <lineage>
        <taxon>Bacteria</taxon>
        <taxon>Pseudomonadati</taxon>
        <taxon>Bacteroidota</taxon>
        <taxon>Flavobacteriia</taxon>
        <taxon>Flavobacteriales</taxon>
        <taxon>Flavobacteriaceae</taxon>
        <taxon>Winogradskyella</taxon>
    </lineage>
</organism>
<keyword evidence="2" id="KW-1185">Reference proteome</keyword>
<sequence length="337" mass="40224">MLNQLLKLYRKHRTKTPLEDFTTEVFVGLLNLEDNIKGKFLYDFLKLPKSDYLLKTQMQYSLKDDKDCIVDFVIESKEIICFMENKVNSKEGYRQLERYGKVLKTYADNGYETRLFYCTKYFDKKKYEHHNFIQIRWFHIAKFLKQFQENTLANEFINFLTSKDMAQELTFDAKDFLTLENLQSILKTTNNYLDRVKPIFKSTFKTNSKISDARSASQIIKHNRLIYYFKDILADKGWSELKYGFQLNNPAIYVGIWIDKSNEEFENFVKAVEQKENHFITNKRKNGISIELKKEISIFLNDEESDSKIADWYKNAFNEFAEFIKSTPELKWKINVA</sequence>
<dbReference type="EMBL" id="JBHSAT010000018">
    <property type="protein sequence ID" value="MFC3877750.1"/>
    <property type="molecule type" value="Genomic_DNA"/>
</dbReference>
<proteinExistence type="predicted"/>
<accession>A0ABV8AJC3</accession>
<comment type="caution">
    <text evidence="1">The sequence shown here is derived from an EMBL/GenBank/DDBJ whole genome shotgun (WGS) entry which is preliminary data.</text>
</comment>
<reference evidence="2" key="1">
    <citation type="journal article" date="2019" name="Int. J. Syst. Evol. Microbiol.">
        <title>The Global Catalogue of Microorganisms (GCM) 10K type strain sequencing project: providing services to taxonomists for standard genome sequencing and annotation.</title>
        <authorList>
            <consortium name="The Broad Institute Genomics Platform"/>
            <consortium name="The Broad Institute Genome Sequencing Center for Infectious Disease"/>
            <person name="Wu L."/>
            <person name="Ma J."/>
        </authorList>
    </citation>
    <scope>NUCLEOTIDE SEQUENCE [LARGE SCALE GENOMIC DNA]</scope>
    <source>
        <strain evidence="2">CECT 8979</strain>
    </source>
</reference>
<dbReference type="Proteomes" id="UP001595812">
    <property type="component" value="Unassembled WGS sequence"/>
</dbReference>